<feature type="chain" id="PRO_5036966219" evidence="1">
    <location>
        <begin position="34"/>
        <end position="260"/>
    </location>
</feature>
<protein>
    <submittedName>
        <fullName evidence="2">TIGR02001 family outer membrane protein</fullName>
    </submittedName>
</protein>
<proteinExistence type="predicted"/>
<dbReference type="EMBL" id="BMIP01000001">
    <property type="protein sequence ID" value="GGD56784.1"/>
    <property type="molecule type" value="Genomic_DNA"/>
</dbReference>
<dbReference type="AlphaFoldDB" id="A0A916YRW5"/>
<reference evidence="2" key="1">
    <citation type="journal article" date="2014" name="Int. J. Syst. Evol. Microbiol.">
        <title>Complete genome sequence of Corynebacterium casei LMG S-19264T (=DSM 44701T), isolated from a smear-ripened cheese.</title>
        <authorList>
            <consortium name="US DOE Joint Genome Institute (JGI-PGF)"/>
            <person name="Walter F."/>
            <person name="Albersmeier A."/>
            <person name="Kalinowski J."/>
            <person name="Ruckert C."/>
        </authorList>
    </citation>
    <scope>NUCLEOTIDE SEQUENCE</scope>
    <source>
        <strain evidence="2">CGMCC 1.15360</strain>
    </source>
</reference>
<dbReference type="Pfam" id="PF09694">
    <property type="entry name" value="Gcw_chp"/>
    <property type="match status" value="1"/>
</dbReference>
<accession>A0A916YRW5</accession>
<dbReference type="NCBIfam" id="TIGR02001">
    <property type="entry name" value="gcw_chp"/>
    <property type="match status" value="1"/>
</dbReference>
<organism evidence="2 3">
    <name type="scientific">Croceicoccus mobilis</name>
    <dbReference type="NCBI Taxonomy" id="1703339"/>
    <lineage>
        <taxon>Bacteria</taxon>
        <taxon>Pseudomonadati</taxon>
        <taxon>Pseudomonadota</taxon>
        <taxon>Alphaproteobacteria</taxon>
        <taxon>Sphingomonadales</taxon>
        <taxon>Erythrobacteraceae</taxon>
        <taxon>Croceicoccus</taxon>
    </lineage>
</organism>
<name>A0A916YRW5_9SPHN</name>
<evidence type="ECO:0000313" key="3">
    <source>
        <dbReference type="Proteomes" id="UP000612349"/>
    </source>
</evidence>
<reference evidence="2" key="2">
    <citation type="submission" date="2020-09" db="EMBL/GenBank/DDBJ databases">
        <authorList>
            <person name="Sun Q."/>
            <person name="Zhou Y."/>
        </authorList>
    </citation>
    <scope>NUCLEOTIDE SEQUENCE</scope>
    <source>
        <strain evidence="2">CGMCC 1.15360</strain>
    </source>
</reference>
<dbReference type="Proteomes" id="UP000612349">
    <property type="component" value="Unassembled WGS sequence"/>
</dbReference>
<evidence type="ECO:0000313" key="2">
    <source>
        <dbReference type="EMBL" id="GGD56784.1"/>
    </source>
</evidence>
<dbReference type="InterPro" id="IPR010239">
    <property type="entry name" value="CHP02001"/>
</dbReference>
<comment type="caution">
    <text evidence="2">The sequence shown here is derived from an EMBL/GenBank/DDBJ whole genome shotgun (WGS) entry which is preliminary data.</text>
</comment>
<keyword evidence="3" id="KW-1185">Reference proteome</keyword>
<sequence length="260" mass="27323">MEQMRENNMKNMLRGLLAASILAGAAVATPAFAQDEGEITVSANVAMVTDYRFRGVSYSGGDFAIQGGVDIGHSSGFYIGTWASSLEPTSTGYGNTEVDLYGGYSGAISDTLSFDVGLLYYLYPSASGDTDYFEPYASLTAAVGPAEVTAGVAYAWEQDSTLNQDNLYLYADVGFGIPNTPVSVSGHLGYTDGVWSPETYSIFGTNDQTAFDWSIGASMAVMGPLEVGVSYVGVEAPSNENIAFGPVMNDTVIATLSASF</sequence>
<gene>
    <name evidence="2" type="ORF">GCM10010990_02490</name>
</gene>
<keyword evidence="1" id="KW-0732">Signal</keyword>
<evidence type="ECO:0000256" key="1">
    <source>
        <dbReference type="SAM" id="SignalP"/>
    </source>
</evidence>
<feature type="signal peptide" evidence="1">
    <location>
        <begin position="1"/>
        <end position="33"/>
    </location>
</feature>